<dbReference type="Proteomes" id="UP000887116">
    <property type="component" value="Unassembled WGS sequence"/>
</dbReference>
<proteinExistence type="predicted"/>
<accession>A0A8X6HSW0</accession>
<evidence type="ECO:0000313" key="2">
    <source>
        <dbReference type="Proteomes" id="UP000887116"/>
    </source>
</evidence>
<organism evidence="1 2">
    <name type="scientific">Trichonephila clavata</name>
    <name type="common">Joro spider</name>
    <name type="synonym">Nephila clavata</name>
    <dbReference type="NCBI Taxonomy" id="2740835"/>
    <lineage>
        <taxon>Eukaryota</taxon>
        <taxon>Metazoa</taxon>
        <taxon>Ecdysozoa</taxon>
        <taxon>Arthropoda</taxon>
        <taxon>Chelicerata</taxon>
        <taxon>Arachnida</taxon>
        <taxon>Araneae</taxon>
        <taxon>Araneomorphae</taxon>
        <taxon>Entelegynae</taxon>
        <taxon>Araneoidea</taxon>
        <taxon>Nephilidae</taxon>
        <taxon>Trichonephila</taxon>
    </lineage>
</organism>
<protein>
    <submittedName>
        <fullName evidence="1">Uncharacterized protein</fullName>
    </submittedName>
</protein>
<dbReference type="AlphaFoldDB" id="A0A8X6HSW0"/>
<reference evidence="1" key="1">
    <citation type="submission" date="2020-07" db="EMBL/GenBank/DDBJ databases">
        <title>Multicomponent nature underlies the extraordinary mechanical properties of spider dragline silk.</title>
        <authorList>
            <person name="Kono N."/>
            <person name="Nakamura H."/>
            <person name="Mori M."/>
            <person name="Yoshida Y."/>
            <person name="Ohtoshi R."/>
            <person name="Malay A.D."/>
            <person name="Moran D.A.P."/>
            <person name="Tomita M."/>
            <person name="Numata K."/>
            <person name="Arakawa K."/>
        </authorList>
    </citation>
    <scope>NUCLEOTIDE SEQUENCE</scope>
</reference>
<dbReference type="EMBL" id="BMAO01013997">
    <property type="protein sequence ID" value="GFQ92244.1"/>
    <property type="molecule type" value="Genomic_DNA"/>
</dbReference>
<evidence type="ECO:0000313" key="1">
    <source>
        <dbReference type="EMBL" id="GFQ92244.1"/>
    </source>
</evidence>
<name>A0A8X6HSW0_TRICU</name>
<dbReference type="OrthoDB" id="6433557at2759"/>
<comment type="caution">
    <text evidence="1">The sequence shown here is derived from an EMBL/GenBank/DDBJ whole genome shotgun (WGS) entry which is preliminary data.</text>
</comment>
<sequence>MGGYVDIGNVIRFLEEAVSFYLEYHNLNWEPPTNNLEHIRYYAPFFTRSIGTAITHYCMEFAALEYEPDVYFDLVDLLQLSDSEARIYIYSYVRRYMDFLPEAAAILHFRCNHSTHYYGIAQEAVGYNLYHRQMHDESDDEGFFTSFEEEEN</sequence>
<keyword evidence="2" id="KW-1185">Reference proteome</keyword>
<gene>
    <name evidence="1" type="ORF">TNCT_603001</name>
</gene>